<keyword evidence="2 7" id="KW-0813">Transport</keyword>
<dbReference type="CDD" id="cd06261">
    <property type="entry name" value="TM_PBP2"/>
    <property type="match status" value="1"/>
</dbReference>
<feature type="transmembrane region" description="Helical" evidence="7">
    <location>
        <begin position="186"/>
        <end position="211"/>
    </location>
</feature>
<dbReference type="RefSeq" id="WP_218111308.1">
    <property type="nucleotide sequence ID" value="NZ_CP065383.1"/>
</dbReference>
<dbReference type="SUPFAM" id="SSF161098">
    <property type="entry name" value="MetI-like"/>
    <property type="match status" value="1"/>
</dbReference>
<dbReference type="PROSITE" id="PS50928">
    <property type="entry name" value="ABC_TM1"/>
    <property type="match status" value="1"/>
</dbReference>
<dbReference type="KEGG" id="alam:RT761_02042"/>
<dbReference type="Proteomes" id="UP000594463">
    <property type="component" value="Chromosome"/>
</dbReference>
<evidence type="ECO:0000256" key="4">
    <source>
        <dbReference type="ARBA" id="ARBA00022692"/>
    </source>
</evidence>
<evidence type="ECO:0000259" key="8">
    <source>
        <dbReference type="PROSITE" id="PS50928"/>
    </source>
</evidence>
<comment type="similarity">
    <text evidence="7">Belongs to the binding-protein-dependent transport system permease family.</text>
</comment>
<dbReference type="Pfam" id="PF00528">
    <property type="entry name" value="BPD_transp_1"/>
    <property type="match status" value="1"/>
</dbReference>
<evidence type="ECO:0000256" key="3">
    <source>
        <dbReference type="ARBA" id="ARBA00022475"/>
    </source>
</evidence>
<keyword evidence="5 7" id="KW-1133">Transmembrane helix</keyword>
<dbReference type="EMBL" id="CP065383">
    <property type="protein sequence ID" value="QPM68816.1"/>
    <property type="molecule type" value="Genomic_DNA"/>
</dbReference>
<evidence type="ECO:0000313" key="9">
    <source>
        <dbReference type="EMBL" id="QPM68816.1"/>
    </source>
</evidence>
<dbReference type="Gene3D" id="1.10.3720.10">
    <property type="entry name" value="MetI-like"/>
    <property type="match status" value="1"/>
</dbReference>
<feature type="transmembrane region" description="Helical" evidence="7">
    <location>
        <begin position="244"/>
        <end position="265"/>
    </location>
</feature>
<reference evidence="9 10" key="1">
    <citation type="journal article" date="2021" name="Nat. Commun.">
        <title>Isolation of a member of the candidate phylum Atribacteria reveals a unique cell membrane structure.</title>
        <authorList>
            <person name="Taiki K."/>
            <person name="Nobu M.K."/>
            <person name="Kusada H."/>
            <person name="Meng X.-Y."/>
            <person name="Hosoki N."/>
            <person name="Uematsu K."/>
            <person name="Yoshioka H."/>
            <person name="Kamagata Y."/>
            <person name="Tamaki H."/>
        </authorList>
    </citation>
    <scope>NUCLEOTIDE SEQUENCE [LARGE SCALE GENOMIC DNA]</scope>
    <source>
        <strain evidence="9 10">RT761</strain>
    </source>
</reference>
<dbReference type="InterPro" id="IPR000515">
    <property type="entry name" value="MetI-like"/>
</dbReference>
<evidence type="ECO:0000256" key="1">
    <source>
        <dbReference type="ARBA" id="ARBA00004651"/>
    </source>
</evidence>
<proteinExistence type="inferred from homology"/>
<protein>
    <submittedName>
        <fullName evidence="9">Inner membrane ABC transporter permease protein YcjP</fullName>
    </submittedName>
</protein>
<dbReference type="GO" id="GO:0055085">
    <property type="term" value="P:transmembrane transport"/>
    <property type="evidence" value="ECO:0007669"/>
    <property type="project" value="InterPro"/>
</dbReference>
<evidence type="ECO:0000256" key="2">
    <source>
        <dbReference type="ARBA" id="ARBA00022448"/>
    </source>
</evidence>
<dbReference type="InterPro" id="IPR035906">
    <property type="entry name" value="MetI-like_sf"/>
</dbReference>
<evidence type="ECO:0000256" key="7">
    <source>
        <dbReference type="RuleBase" id="RU363032"/>
    </source>
</evidence>
<evidence type="ECO:0000313" key="10">
    <source>
        <dbReference type="Proteomes" id="UP000594463"/>
    </source>
</evidence>
<gene>
    <name evidence="9" type="primary">ycjP_8</name>
    <name evidence="9" type="ORF">RT761_02042</name>
</gene>
<feature type="transmembrane region" description="Helical" evidence="7">
    <location>
        <begin position="142"/>
        <end position="165"/>
    </location>
</feature>
<feature type="transmembrane region" description="Helical" evidence="7">
    <location>
        <begin position="111"/>
        <end position="130"/>
    </location>
</feature>
<dbReference type="GO" id="GO:0005886">
    <property type="term" value="C:plasma membrane"/>
    <property type="evidence" value="ECO:0007669"/>
    <property type="project" value="UniProtKB-SubCell"/>
</dbReference>
<dbReference type="PANTHER" id="PTHR32243">
    <property type="entry name" value="MALTOSE TRANSPORT SYSTEM PERMEASE-RELATED"/>
    <property type="match status" value="1"/>
</dbReference>
<sequence>MSSTKLKNKFVRFFFIYLILILFAIFTLFPFYWIFTQSIKNPKDTISYPPKFTFQPTISNYQKVLSKPDFIESFVDSIEVSISSILLTLLIGAPFGYCLARFVYRGKEDMAFFVLSTRFMPAVVVVVPLLRVFKFLNLVDTIAGLSIAHILVNLALVVWLSRVFFDSVPREIEEAATIDGCSTLKVLTRITLPLAAPGLLSVAVLSFVFSWNEFIFSLTLTSIQVRTLPLYIATSFVGSYAVDWGSLSAAGMLAILPTVILLLLVQKHLVKGLTFGALR</sequence>
<name>A0A7T1AMT6_ATRLM</name>
<dbReference type="InterPro" id="IPR050901">
    <property type="entry name" value="BP-dep_ABC_trans_perm"/>
</dbReference>
<feature type="domain" description="ABC transmembrane type-1" evidence="8">
    <location>
        <begin position="74"/>
        <end position="265"/>
    </location>
</feature>
<organism evidence="9 10">
    <name type="scientific">Atribacter laminatus</name>
    <dbReference type="NCBI Taxonomy" id="2847778"/>
    <lineage>
        <taxon>Bacteria</taxon>
        <taxon>Pseudomonadati</taxon>
        <taxon>Atribacterota</taxon>
        <taxon>Atribacteria</taxon>
        <taxon>Atribacterales</taxon>
        <taxon>Atribacteraceae</taxon>
        <taxon>Atribacter</taxon>
    </lineage>
</organism>
<keyword evidence="3" id="KW-1003">Cell membrane</keyword>
<evidence type="ECO:0000256" key="6">
    <source>
        <dbReference type="ARBA" id="ARBA00023136"/>
    </source>
</evidence>
<feature type="transmembrane region" description="Helical" evidence="7">
    <location>
        <begin position="82"/>
        <end position="104"/>
    </location>
</feature>
<keyword evidence="10" id="KW-1185">Reference proteome</keyword>
<dbReference type="AlphaFoldDB" id="A0A7T1AMT6"/>
<keyword evidence="6 7" id="KW-0472">Membrane</keyword>
<accession>A0A7T1AMT6</accession>
<keyword evidence="4 7" id="KW-0812">Transmembrane</keyword>
<dbReference type="PANTHER" id="PTHR32243:SF18">
    <property type="entry name" value="INNER MEMBRANE ABC TRANSPORTER PERMEASE PROTEIN YCJP"/>
    <property type="match status" value="1"/>
</dbReference>
<evidence type="ECO:0000256" key="5">
    <source>
        <dbReference type="ARBA" id="ARBA00022989"/>
    </source>
</evidence>
<comment type="subcellular location">
    <subcellularLocation>
        <location evidence="1 7">Cell membrane</location>
        <topology evidence="1 7">Multi-pass membrane protein</topology>
    </subcellularLocation>
</comment>
<feature type="transmembrane region" description="Helical" evidence="7">
    <location>
        <begin position="12"/>
        <end position="35"/>
    </location>
</feature>